<dbReference type="EMBL" id="CP011308">
    <property type="protein sequence ID" value="AKF24660.1"/>
    <property type="molecule type" value="Genomic_DNA"/>
</dbReference>
<dbReference type="AlphaFoldDB" id="A0A7U4RQB5"/>
<keyword evidence="2" id="KW-1185">Reference proteome</keyword>
<evidence type="ECO:0000313" key="1">
    <source>
        <dbReference type="EMBL" id="AKF24660.1"/>
    </source>
</evidence>
<dbReference type="KEGG" id="slh:YH65_04120"/>
<sequence>MIKIDLEKKLSRVGLRVLDFETKYIEDILDREHQIITTNKNGNKIDRFSLNINVNMPTPPKYKLERIFLELYNQNNDLEQFINAIFNPITNIRESRERLKEILLINPDLLQNKIALIDAYPNPKPNHILKKIFDYTRDREYKKSLKGISPRFKEVDFRVCIYCNRNFISNFHTKKVKRATFTLDHFYQKDKYPIFALSLYNLVPSCAVCNTNIKGTRDVEQYMNPYSSGYNFENEVHFKLMPNYKVKLVTSNPLCYKYVKDFYHNEVYETHTLEVKEFVKKREVFTDDMITKLSRITKHSESRVKAFLFGNVLYKKNLDSESLGKLKIDLANELGII</sequence>
<dbReference type="OrthoDB" id="9816185at2"/>
<organism evidence="1 2">
    <name type="scientific">Sulfurovum lithotrophicum</name>
    <dbReference type="NCBI Taxonomy" id="206403"/>
    <lineage>
        <taxon>Bacteria</taxon>
        <taxon>Pseudomonadati</taxon>
        <taxon>Campylobacterota</taxon>
        <taxon>Epsilonproteobacteria</taxon>
        <taxon>Campylobacterales</taxon>
        <taxon>Sulfurovaceae</taxon>
        <taxon>Sulfurovum</taxon>
    </lineage>
</organism>
<dbReference type="Gene3D" id="1.10.30.50">
    <property type="match status" value="1"/>
</dbReference>
<dbReference type="RefSeq" id="WP_046550753.1">
    <property type="nucleotide sequence ID" value="NZ_CP011308.1"/>
</dbReference>
<reference evidence="1 2" key="1">
    <citation type="submission" date="2015-04" db="EMBL/GenBank/DDBJ databases">
        <title>Complete genome sequence of Sulfurovum lithotrophicum ATCC BAA-797T.</title>
        <authorList>
            <person name="Ahn J."/>
            <person name="Park G."/>
            <person name="Jeon W."/>
            <person name="Jang Y."/>
            <person name="Jang M."/>
            <person name="Lee H."/>
            <person name="Lee H."/>
        </authorList>
    </citation>
    <scope>NUCLEOTIDE SEQUENCE [LARGE SCALE GENOMIC DNA]</scope>
    <source>
        <strain evidence="2">ATCC BAA-797 / 42BKT</strain>
    </source>
</reference>
<evidence type="ECO:0000313" key="2">
    <source>
        <dbReference type="Proteomes" id="UP000034444"/>
    </source>
</evidence>
<protein>
    <recommendedName>
        <fullName evidence="3">HNH nuclease domain-containing protein</fullName>
    </recommendedName>
</protein>
<proteinExistence type="predicted"/>
<evidence type="ECO:0008006" key="3">
    <source>
        <dbReference type="Google" id="ProtNLM"/>
    </source>
</evidence>
<gene>
    <name evidence="1" type="ORF">YH65_04120</name>
</gene>
<accession>A0A7U4RQB5</accession>
<dbReference type="Proteomes" id="UP000034444">
    <property type="component" value="Chromosome"/>
</dbReference>
<name>A0A7U4RQB5_9BACT</name>
<reference evidence="2" key="2">
    <citation type="journal article" date="2017" name="Stand. Genomic Sci.">
        <title>Complete genome sequence of the sulfur-oxidizing chemolithoautotrophic Sulfurovum lithotrophicum 42BKTT.</title>
        <authorList>
            <person name="Jeon W."/>
            <person name="Priscilla L."/>
            <person name="Park G."/>
            <person name="Lee H."/>
            <person name="Lee N."/>
            <person name="Lee D."/>
            <person name="Kwon H."/>
            <person name="Ahn I."/>
            <person name="Lee C."/>
            <person name="Lee H."/>
            <person name="Ahn J."/>
        </authorList>
    </citation>
    <scope>NUCLEOTIDE SEQUENCE [LARGE SCALE GENOMIC DNA]</scope>
    <source>
        <strain evidence="2">ATCC BAA-797 / 42BKT</strain>
    </source>
</reference>